<dbReference type="GO" id="GO:0003677">
    <property type="term" value="F:DNA binding"/>
    <property type="evidence" value="ECO:0007669"/>
    <property type="project" value="UniProtKB-UniRule"/>
</dbReference>
<feature type="coiled-coil region" evidence="6">
    <location>
        <begin position="176"/>
        <end position="231"/>
    </location>
</feature>
<dbReference type="Gene3D" id="3.30.70.1620">
    <property type="match status" value="1"/>
</dbReference>
<dbReference type="InterPro" id="IPR027417">
    <property type="entry name" value="P-loop_NTPase"/>
</dbReference>
<dbReference type="GO" id="GO:0007062">
    <property type="term" value="P:sister chromatid cohesion"/>
    <property type="evidence" value="ECO:0007669"/>
    <property type="project" value="InterPro"/>
</dbReference>
<dbReference type="Pfam" id="PF02463">
    <property type="entry name" value="SMC_N"/>
    <property type="match status" value="2"/>
</dbReference>
<keyword evidence="3 6" id="KW-0067">ATP-binding</keyword>
<dbReference type="SUPFAM" id="SSF52540">
    <property type="entry name" value="P-loop containing nucleoside triphosphate hydrolases"/>
    <property type="match status" value="1"/>
</dbReference>
<dbReference type="AlphaFoldDB" id="A0AA45WIG0"/>
<dbReference type="GO" id="GO:0007059">
    <property type="term" value="P:chromosome segregation"/>
    <property type="evidence" value="ECO:0007669"/>
    <property type="project" value="UniProtKB-UniRule"/>
</dbReference>
<dbReference type="GO" id="GO:0006260">
    <property type="term" value="P:DNA replication"/>
    <property type="evidence" value="ECO:0007669"/>
    <property type="project" value="UniProtKB-UniRule"/>
</dbReference>
<dbReference type="NCBIfam" id="TIGR02168">
    <property type="entry name" value="SMC_prok_B"/>
    <property type="match status" value="1"/>
</dbReference>
<feature type="coiled-coil region" evidence="6">
    <location>
        <begin position="271"/>
        <end position="512"/>
    </location>
</feature>
<dbReference type="InterPro" id="IPR036277">
    <property type="entry name" value="SMC_hinge_sf"/>
</dbReference>
<dbReference type="GO" id="GO:0005737">
    <property type="term" value="C:cytoplasm"/>
    <property type="evidence" value="ECO:0007669"/>
    <property type="project" value="UniProtKB-SubCell"/>
</dbReference>
<dbReference type="InterPro" id="IPR010935">
    <property type="entry name" value="SMC_hinge"/>
</dbReference>
<dbReference type="InterPro" id="IPR003395">
    <property type="entry name" value="RecF/RecN/SMC_N"/>
</dbReference>
<dbReference type="InterPro" id="IPR011890">
    <property type="entry name" value="SMC_prok"/>
</dbReference>
<accession>A0AA45WIG0</accession>
<dbReference type="GO" id="GO:0005524">
    <property type="term" value="F:ATP binding"/>
    <property type="evidence" value="ECO:0007669"/>
    <property type="project" value="UniProtKB-UniRule"/>
</dbReference>
<evidence type="ECO:0000256" key="1">
    <source>
        <dbReference type="ARBA" id="ARBA00022490"/>
    </source>
</evidence>
<keyword evidence="1 6" id="KW-0963">Cytoplasm</keyword>
<dbReference type="GO" id="GO:0016887">
    <property type="term" value="F:ATP hydrolysis activity"/>
    <property type="evidence" value="ECO:0007669"/>
    <property type="project" value="InterPro"/>
</dbReference>
<comment type="subunit">
    <text evidence="6">Homodimer.</text>
</comment>
<dbReference type="SUPFAM" id="SSF75553">
    <property type="entry name" value="Smc hinge domain"/>
    <property type="match status" value="1"/>
</dbReference>
<gene>
    <name evidence="6" type="primary">smc</name>
    <name evidence="8" type="ORF">SAMN06264868_101102</name>
</gene>
<protein>
    <recommendedName>
        <fullName evidence="6">Chromosome partition protein Smc</fullName>
    </recommendedName>
</protein>
<comment type="subcellular location">
    <subcellularLocation>
        <location evidence="6">Cytoplasm</location>
    </subcellularLocation>
</comment>
<dbReference type="Pfam" id="PF06470">
    <property type="entry name" value="SMC_hinge"/>
    <property type="match status" value="1"/>
</dbReference>
<dbReference type="GO" id="GO:0005694">
    <property type="term" value="C:chromosome"/>
    <property type="evidence" value="ECO:0007669"/>
    <property type="project" value="InterPro"/>
</dbReference>
<dbReference type="HAMAP" id="MF_01894">
    <property type="entry name" value="Smc_prok"/>
    <property type="match status" value="1"/>
</dbReference>
<evidence type="ECO:0000256" key="5">
    <source>
        <dbReference type="ARBA" id="ARBA00023125"/>
    </source>
</evidence>
<dbReference type="PANTHER" id="PTHR43977">
    <property type="entry name" value="STRUCTURAL MAINTENANCE OF CHROMOSOMES PROTEIN 3"/>
    <property type="match status" value="1"/>
</dbReference>
<dbReference type="EMBL" id="FXTX01000001">
    <property type="protein sequence ID" value="SMP00449.1"/>
    <property type="molecule type" value="Genomic_DNA"/>
</dbReference>
<dbReference type="Proteomes" id="UP001157947">
    <property type="component" value="Unassembled WGS sequence"/>
</dbReference>
<comment type="caution">
    <text evidence="8">The sequence shown here is derived from an EMBL/GenBank/DDBJ whole genome shotgun (WGS) entry which is preliminary data.</text>
</comment>
<evidence type="ECO:0000313" key="9">
    <source>
        <dbReference type="Proteomes" id="UP001157947"/>
    </source>
</evidence>
<comment type="domain">
    <text evidence="6">Contains large globular domains required for ATP hydrolysis at each terminus and a third globular domain forming a flexible hinge near the middle of the molecule. These domains are separated by coiled-coil structures.</text>
</comment>
<evidence type="ECO:0000256" key="6">
    <source>
        <dbReference type="HAMAP-Rule" id="MF_01894"/>
    </source>
</evidence>
<feature type="coiled-coil region" evidence="6">
    <location>
        <begin position="673"/>
        <end position="1002"/>
    </location>
</feature>
<sequence length="1180" mass="135789">MYTKVGGKKLKTYIDRINVYGFKSYGDRRLTIPIGEGFIGIVGPNGAGKSNIGDSIVFALGIASAKAMRAIKLTDLIFSSKNKSAEYAEVEIIFKNLGAFPLNDEEVSIYRKIDHSGKSTYKINGRVAKQQEVEELLASAGIPIQGYNIVTQGDIFRFIKMTPAERRELLSEIAGITEYEEKKEKALKDLQETEEKINNVKIILKEIQTNLKRLEEEKENALIAISIENQINQLKQKILSAKLFNLLKEEEESYNQFTQIENMISKLYTEKENLIEKQKEIISIIKNLEDKFNEIQQSLLPIKEKEGGITAQIRLANEKKNELEKEIEALKQKESSLLLEKEEKIKEILSIEQQIKTLEKELPDLEKQLEIANKNLEEKNNQLKQIEIGGSKAKLDLGEVEKEEKRLKDEILSIQNQKLQLENNLEKINDKINLYKEEIENLEKEIKNLEQSLENIKSYTQESQKRYNSLSNQINMLKIRKESLEKRLKENREKIEQNFKKLAQILANLANMREDRVILAISNIKGVYGQVADLITIKDNQVVQAIESAAGNRLRNIVVENEDVAKECIEILKREKLGKATFIPLNKIKVQDLPRLPNIKGVKGFLIDFVNYDKSIEKAIKYVFADTILVENFDVAKAVGIGNYRMVTLDGSLFEKSGVISGGTTNQSISIGRTALEQEREILEKEDDKLKQEEEKISKELNDIILQITEKEKELSKIQVEAVSFSQRKEDIQNQIIAKNNRLEAINKEIFTLKKQSLEIEAQIEKINENLNILQKELSVVENRKKTILEKMETEGLHTLRKEWEEATNLVYALREKKKNIESQIERLKDRLENNLKGRIFQIETEKEEIANLIKNKLKEVENLHKQIEELSKDLSNLWKELKDTEQERENILNELSSQKEKLKILRYEEENINNQITKTLEDKGKLEQKLSDIKQRIVALKEEFQGEPEEGDIIALEKSLKTLEEKRKNLGAINEKAIEDYEETLKRFNEINEKLSVLIEEKNRVLELIEYIENKKVEAFMEVFNEVNKNLGKIFKRLSPGGKAYLELENTEEPLNGGVLLKSKPRGKEVKRIEIISGGEKTLTALSFLLAIQQYKPAPFYYFDEIDAHLDDANARKIAELFKEFSKEAQFIVVTLRDTMATYADRLIGVSAKDGISNVYTLDINQILGNNINTEELGS</sequence>
<comment type="similarity">
    <text evidence="6">Belongs to the SMC family.</text>
</comment>
<organism evidence="8 9">
    <name type="scientific">Venenivibrio stagnispumantis</name>
    <dbReference type="NCBI Taxonomy" id="407998"/>
    <lineage>
        <taxon>Bacteria</taxon>
        <taxon>Pseudomonadati</taxon>
        <taxon>Aquificota</taxon>
        <taxon>Aquificia</taxon>
        <taxon>Aquificales</taxon>
        <taxon>Hydrogenothermaceae</taxon>
        <taxon>Venenivibrio</taxon>
    </lineage>
</organism>
<feature type="domain" description="SMC hinge" evidence="7">
    <location>
        <begin position="525"/>
        <end position="640"/>
    </location>
</feature>
<keyword evidence="9" id="KW-1185">Reference proteome</keyword>
<dbReference type="SUPFAM" id="SSF57997">
    <property type="entry name" value="Tropomyosin"/>
    <property type="match status" value="1"/>
</dbReference>
<comment type="function">
    <text evidence="6">Required for chromosome condensation and partitioning.</text>
</comment>
<dbReference type="NCBIfam" id="TIGR02169">
    <property type="entry name" value="SMC_prok_A"/>
    <property type="match status" value="1"/>
</dbReference>
<dbReference type="Gene3D" id="1.20.1060.20">
    <property type="match status" value="1"/>
</dbReference>
<dbReference type="Gene3D" id="1.10.287.1490">
    <property type="match status" value="1"/>
</dbReference>
<keyword evidence="2 6" id="KW-0547">Nucleotide-binding</keyword>
<feature type="binding site" evidence="6">
    <location>
        <begin position="44"/>
        <end position="51"/>
    </location>
    <ligand>
        <name>ATP</name>
        <dbReference type="ChEBI" id="CHEBI:30616"/>
    </ligand>
</feature>
<dbReference type="Gene3D" id="3.40.50.300">
    <property type="entry name" value="P-loop containing nucleotide triphosphate hydrolases"/>
    <property type="match status" value="2"/>
</dbReference>
<evidence type="ECO:0000313" key="8">
    <source>
        <dbReference type="EMBL" id="SMP00449.1"/>
    </source>
</evidence>
<evidence type="ECO:0000256" key="4">
    <source>
        <dbReference type="ARBA" id="ARBA00023054"/>
    </source>
</evidence>
<keyword evidence="4 6" id="KW-0175">Coiled coil</keyword>
<reference evidence="8" key="1">
    <citation type="submission" date="2017-05" db="EMBL/GenBank/DDBJ databases">
        <authorList>
            <person name="Varghese N."/>
            <person name="Submissions S."/>
        </authorList>
    </citation>
    <scope>NUCLEOTIDE SEQUENCE</scope>
    <source>
        <strain evidence="8">DSM 18763</strain>
    </source>
</reference>
<name>A0AA45WIG0_9AQUI</name>
<evidence type="ECO:0000256" key="2">
    <source>
        <dbReference type="ARBA" id="ARBA00022741"/>
    </source>
</evidence>
<dbReference type="GO" id="GO:0030261">
    <property type="term" value="P:chromosome condensation"/>
    <property type="evidence" value="ECO:0007669"/>
    <property type="project" value="InterPro"/>
</dbReference>
<evidence type="ECO:0000259" key="7">
    <source>
        <dbReference type="SMART" id="SM00968"/>
    </source>
</evidence>
<proteinExistence type="inferred from homology"/>
<dbReference type="PIRSF" id="PIRSF005719">
    <property type="entry name" value="SMC"/>
    <property type="match status" value="1"/>
</dbReference>
<dbReference type="InterPro" id="IPR024704">
    <property type="entry name" value="SMC"/>
</dbReference>
<keyword evidence="5 6" id="KW-0238">DNA-binding</keyword>
<evidence type="ECO:0000256" key="3">
    <source>
        <dbReference type="ARBA" id="ARBA00022840"/>
    </source>
</evidence>
<dbReference type="SMART" id="SM00968">
    <property type="entry name" value="SMC_hinge"/>
    <property type="match status" value="1"/>
</dbReference>